<dbReference type="PANTHER" id="PTHR21320">
    <property type="entry name" value="CYTOCHROME C OXIDASE ASSEMBLY PROTEIN COX11-RELATED"/>
    <property type="match status" value="1"/>
</dbReference>
<dbReference type="SUPFAM" id="SSF110111">
    <property type="entry name" value="Ctag/Cox11"/>
    <property type="match status" value="1"/>
</dbReference>
<dbReference type="Pfam" id="PF04442">
    <property type="entry name" value="CtaG_Cox11"/>
    <property type="match status" value="1"/>
</dbReference>
<keyword evidence="10" id="KW-1003">Cell membrane</keyword>
<comment type="caution">
    <text evidence="12">The sequence shown here is derived from an EMBL/GenBank/DDBJ whole genome shotgun (WGS) entry which is preliminary data.</text>
</comment>
<gene>
    <name evidence="10" type="primary">ctaG</name>
    <name evidence="12" type="ORF">ACFOKA_16330</name>
</gene>
<evidence type="ECO:0000256" key="10">
    <source>
        <dbReference type="HAMAP-Rule" id="MF_00155"/>
    </source>
</evidence>
<evidence type="ECO:0000313" key="12">
    <source>
        <dbReference type="EMBL" id="MFC3053467.1"/>
    </source>
</evidence>
<sequence>MIQSKKNRYVAAAAAFCVFGMVGMSYAAVPLYNLFCKVTGYGGTTQKVELASSGVIDRPITVRFVANTNQDMPWDFKPMQVKQKMKVGEQSLAYFEAYNPTNQTLVGRATYNVSPHKAGSYFSKIECFCFTEQILKPGERVEMPVVYYLDPEMDQDINLDEVTEVTLSYTFFLLDAEETADVLAGR</sequence>
<keyword evidence="7 10" id="KW-1133">Transmembrane helix</keyword>
<protein>
    <recommendedName>
        <fullName evidence="4 10">Cytochrome c oxidase assembly protein CtaG</fullName>
    </recommendedName>
</protein>
<keyword evidence="8 10" id="KW-0186">Copper</keyword>
<comment type="function">
    <text evidence="1 10">Exerts its effect at some terminal stage of cytochrome c oxidase synthesis, probably by being involved in the insertion of the copper B into subunit I.</text>
</comment>
<evidence type="ECO:0000313" key="13">
    <source>
        <dbReference type="Proteomes" id="UP001595444"/>
    </source>
</evidence>
<evidence type="ECO:0000256" key="5">
    <source>
        <dbReference type="ARBA" id="ARBA00022692"/>
    </source>
</evidence>
<dbReference type="HAMAP" id="MF_00155">
    <property type="entry name" value="CtaG"/>
    <property type="match status" value="1"/>
</dbReference>
<feature type="topological domain" description="Periplasmic" evidence="10">
    <location>
        <begin position="29"/>
        <end position="186"/>
    </location>
</feature>
<keyword evidence="11" id="KW-0732">Signal</keyword>
<accession>A0ABV7D8Y8</accession>
<keyword evidence="9 10" id="KW-0472">Membrane</keyword>
<dbReference type="Proteomes" id="UP001595444">
    <property type="component" value="Unassembled WGS sequence"/>
</dbReference>
<dbReference type="PIRSF" id="PIRSF005413">
    <property type="entry name" value="COX11"/>
    <property type="match status" value="1"/>
</dbReference>
<feature type="signal peptide" evidence="11">
    <location>
        <begin position="1"/>
        <end position="27"/>
    </location>
</feature>
<keyword evidence="13" id="KW-1185">Reference proteome</keyword>
<evidence type="ECO:0000256" key="1">
    <source>
        <dbReference type="ARBA" id="ARBA00004007"/>
    </source>
</evidence>
<evidence type="ECO:0000256" key="11">
    <source>
        <dbReference type="SAM" id="SignalP"/>
    </source>
</evidence>
<dbReference type="NCBIfam" id="NF003465">
    <property type="entry name" value="PRK05089.1"/>
    <property type="match status" value="1"/>
</dbReference>
<evidence type="ECO:0000256" key="9">
    <source>
        <dbReference type="ARBA" id="ARBA00023136"/>
    </source>
</evidence>
<evidence type="ECO:0000256" key="3">
    <source>
        <dbReference type="ARBA" id="ARBA00009620"/>
    </source>
</evidence>
<evidence type="ECO:0000256" key="7">
    <source>
        <dbReference type="ARBA" id="ARBA00022989"/>
    </source>
</evidence>
<organism evidence="12 13">
    <name type="scientific">Kordiimonas pumila</name>
    <dbReference type="NCBI Taxonomy" id="2161677"/>
    <lineage>
        <taxon>Bacteria</taxon>
        <taxon>Pseudomonadati</taxon>
        <taxon>Pseudomonadota</taxon>
        <taxon>Alphaproteobacteria</taxon>
        <taxon>Kordiimonadales</taxon>
        <taxon>Kordiimonadaceae</taxon>
        <taxon>Kordiimonas</taxon>
    </lineage>
</organism>
<proteinExistence type="inferred from homology"/>
<evidence type="ECO:0000256" key="8">
    <source>
        <dbReference type="ARBA" id="ARBA00023008"/>
    </source>
</evidence>
<feature type="topological domain" description="Cytoplasmic" evidence="10">
    <location>
        <begin position="1"/>
        <end position="6"/>
    </location>
</feature>
<keyword evidence="6 10" id="KW-0735">Signal-anchor</keyword>
<dbReference type="EMBL" id="JBHRSL010000027">
    <property type="protein sequence ID" value="MFC3053467.1"/>
    <property type="molecule type" value="Genomic_DNA"/>
</dbReference>
<name>A0ABV7D8Y8_9PROT</name>
<comment type="similarity">
    <text evidence="3 10">Belongs to the COX11/CtaG family.</text>
</comment>
<reference evidence="13" key="1">
    <citation type="journal article" date="2019" name="Int. J. Syst. Evol. Microbiol.">
        <title>The Global Catalogue of Microorganisms (GCM) 10K type strain sequencing project: providing services to taxonomists for standard genome sequencing and annotation.</title>
        <authorList>
            <consortium name="The Broad Institute Genomics Platform"/>
            <consortium name="The Broad Institute Genome Sequencing Center for Infectious Disease"/>
            <person name="Wu L."/>
            <person name="Ma J."/>
        </authorList>
    </citation>
    <scope>NUCLEOTIDE SEQUENCE [LARGE SCALE GENOMIC DNA]</scope>
    <source>
        <strain evidence="13">KCTC 62164</strain>
    </source>
</reference>
<dbReference type="InterPro" id="IPR007533">
    <property type="entry name" value="Cyt_c_oxidase_assmbl_CtaG"/>
</dbReference>
<dbReference type="InterPro" id="IPR023471">
    <property type="entry name" value="CtaG/Cox11_dom_sf"/>
</dbReference>
<evidence type="ECO:0000256" key="6">
    <source>
        <dbReference type="ARBA" id="ARBA00022968"/>
    </source>
</evidence>
<keyword evidence="10" id="KW-0997">Cell inner membrane</keyword>
<dbReference type="PANTHER" id="PTHR21320:SF3">
    <property type="entry name" value="CYTOCHROME C OXIDASE ASSEMBLY PROTEIN COX11, MITOCHONDRIAL-RELATED"/>
    <property type="match status" value="1"/>
</dbReference>
<keyword evidence="5 10" id="KW-0812">Transmembrane</keyword>
<dbReference type="RefSeq" id="WP_194215582.1">
    <property type="nucleotide sequence ID" value="NZ_CP061205.1"/>
</dbReference>
<comment type="subcellular location">
    <subcellularLocation>
        <location evidence="2 10">Cell inner membrane</location>
        <topology evidence="2 10">Single-pass type II membrane protein</topology>
        <orientation evidence="2 10">Periplasmic side</orientation>
    </subcellularLocation>
</comment>
<feature type="chain" id="PRO_5045887730" description="Cytochrome c oxidase assembly protein CtaG" evidence="11">
    <location>
        <begin position="28"/>
        <end position="186"/>
    </location>
</feature>
<evidence type="ECO:0000256" key="4">
    <source>
        <dbReference type="ARBA" id="ARBA00015384"/>
    </source>
</evidence>
<evidence type="ECO:0000256" key="2">
    <source>
        <dbReference type="ARBA" id="ARBA00004382"/>
    </source>
</evidence>
<dbReference type="Gene3D" id="2.60.370.10">
    <property type="entry name" value="Ctag/Cox11"/>
    <property type="match status" value="1"/>
</dbReference>